<keyword evidence="9" id="KW-0407">Ion channel</keyword>
<dbReference type="EMBL" id="JBIHMM010000001">
    <property type="protein sequence ID" value="MFH0252985.1"/>
    <property type="molecule type" value="Genomic_DNA"/>
</dbReference>
<evidence type="ECO:0000256" key="6">
    <source>
        <dbReference type="ARBA" id="ARBA00023065"/>
    </source>
</evidence>
<dbReference type="GO" id="GO:0034220">
    <property type="term" value="P:monoatomic ion transmembrane transport"/>
    <property type="evidence" value="ECO:0007669"/>
    <property type="project" value="UniProtKB-KW"/>
</dbReference>
<dbReference type="SUPFAM" id="SSF116726">
    <property type="entry name" value="TrkA C-terminal domain-like"/>
    <property type="match status" value="1"/>
</dbReference>
<evidence type="ECO:0000256" key="5">
    <source>
        <dbReference type="ARBA" id="ARBA00023027"/>
    </source>
</evidence>
<organism evidence="9 10">
    <name type="scientific">Roseovarius aquimarinus</name>
    <dbReference type="NCBI Taxonomy" id="1229156"/>
    <lineage>
        <taxon>Bacteria</taxon>
        <taxon>Pseudomonadati</taxon>
        <taxon>Pseudomonadota</taxon>
        <taxon>Alphaproteobacteria</taxon>
        <taxon>Rhodobacterales</taxon>
        <taxon>Roseobacteraceae</taxon>
        <taxon>Roseovarius</taxon>
    </lineage>
</organism>
<evidence type="ECO:0000256" key="4">
    <source>
        <dbReference type="ARBA" id="ARBA00022958"/>
    </source>
</evidence>
<dbReference type="PANTHER" id="PTHR43833">
    <property type="entry name" value="POTASSIUM CHANNEL PROTEIN 2-RELATED-RELATED"/>
    <property type="match status" value="1"/>
</dbReference>
<feature type="domain" description="RCK C-terminal" evidence="8">
    <location>
        <begin position="135"/>
        <end position="215"/>
    </location>
</feature>
<name>A0ABW7I638_9RHOB</name>
<dbReference type="PROSITE" id="PS51201">
    <property type="entry name" value="RCK_N"/>
    <property type="match status" value="1"/>
</dbReference>
<dbReference type="PROSITE" id="PS51202">
    <property type="entry name" value="RCK_C"/>
    <property type="match status" value="1"/>
</dbReference>
<dbReference type="InterPro" id="IPR006037">
    <property type="entry name" value="RCK_C"/>
</dbReference>
<evidence type="ECO:0000256" key="2">
    <source>
        <dbReference type="ARBA" id="ARBA00022448"/>
    </source>
</evidence>
<sequence>MRIIVIGASRLGVAVVGRLLDDGHDVVIVDRSRERLDEISDRLDCGFIEGDGTLPQTLRDAFGDGADALMVMTNHDDVNILAAVVGRSIGFERVVLQIVQAQLLNVCEELGFDDVVTPHTTVASSIVRSLESSGRVWSQLGIIEDVHFGMYKVPTDLEGRTMGDLDLPPGARAVAIEREDTPPILSAEEEFRSGDRLLVAAGEDTGDALREIFGAQEE</sequence>
<dbReference type="Proteomes" id="UP001607157">
    <property type="component" value="Unassembled WGS sequence"/>
</dbReference>
<dbReference type="InterPro" id="IPR050721">
    <property type="entry name" value="Trk_Ktr_HKT_K-transport"/>
</dbReference>
<reference evidence="9 10" key="1">
    <citation type="submission" date="2024-10" db="EMBL/GenBank/DDBJ databases">
        <authorList>
            <person name="Yang X.-N."/>
        </authorList>
    </citation>
    <scope>NUCLEOTIDE SEQUENCE [LARGE SCALE GENOMIC DNA]</scope>
    <source>
        <strain evidence="9 10">CAU 1059</strain>
    </source>
</reference>
<proteinExistence type="predicted"/>
<dbReference type="Gene3D" id="3.30.70.1450">
    <property type="entry name" value="Regulator of K+ conductance, C-terminal domain"/>
    <property type="match status" value="1"/>
</dbReference>
<feature type="domain" description="RCK N-terminal" evidence="7">
    <location>
        <begin position="1"/>
        <end position="117"/>
    </location>
</feature>
<dbReference type="PANTHER" id="PTHR43833:SF5">
    <property type="entry name" value="TRK SYSTEM POTASSIUM UPTAKE PROTEIN TRKA"/>
    <property type="match status" value="1"/>
</dbReference>
<dbReference type="InterPro" id="IPR003148">
    <property type="entry name" value="RCK_N"/>
</dbReference>
<gene>
    <name evidence="9" type="ORF">ACGRVM_03720</name>
</gene>
<evidence type="ECO:0000259" key="8">
    <source>
        <dbReference type="PROSITE" id="PS51202"/>
    </source>
</evidence>
<keyword evidence="4" id="KW-0630">Potassium</keyword>
<dbReference type="RefSeq" id="WP_377168573.1">
    <property type="nucleotide sequence ID" value="NZ_JBHTJC010000001.1"/>
</dbReference>
<keyword evidence="10" id="KW-1185">Reference proteome</keyword>
<evidence type="ECO:0000313" key="9">
    <source>
        <dbReference type="EMBL" id="MFH0252985.1"/>
    </source>
</evidence>
<keyword evidence="3" id="KW-0633">Potassium transport</keyword>
<keyword evidence="6" id="KW-0406">Ion transport</keyword>
<protein>
    <recommendedName>
        <fullName evidence="1">Trk system potassium uptake protein TrkA</fullName>
    </recommendedName>
</protein>
<evidence type="ECO:0000313" key="10">
    <source>
        <dbReference type="Proteomes" id="UP001607157"/>
    </source>
</evidence>
<dbReference type="InterPro" id="IPR036291">
    <property type="entry name" value="NAD(P)-bd_dom_sf"/>
</dbReference>
<dbReference type="InterPro" id="IPR006036">
    <property type="entry name" value="K_uptake_TrkA"/>
</dbReference>
<evidence type="ECO:0000256" key="1">
    <source>
        <dbReference type="ARBA" id="ARBA00017378"/>
    </source>
</evidence>
<dbReference type="PRINTS" id="PR00335">
    <property type="entry name" value="KUPTAKETRKA"/>
</dbReference>
<keyword evidence="2" id="KW-0813">Transport</keyword>
<evidence type="ECO:0000259" key="7">
    <source>
        <dbReference type="PROSITE" id="PS51201"/>
    </source>
</evidence>
<dbReference type="Pfam" id="PF02254">
    <property type="entry name" value="TrkA_N"/>
    <property type="match status" value="1"/>
</dbReference>
<keyword evidence="5" id="KW-0520">NAD</keyword>
<comment type="caution">
    <text evidence="9">The sequence shown here is derived from an EMBL/GenBank/DDBJ whole genome shotgun (WGS) entry which is preliminary data.</text>
</comment>
<evidence type="ECO:0000256" key="3">
    <source>
        <dbReference type="ARBA" id="ARBA00022538"/>
    </source>
</evidence>
<dbReference type="InterPro" id="IPR036721">
    <property type="entry name" value="RCK_C_sf"/>
</dbReference>
<dbReference type="Gene3D" id="3.40.50.720">
    <property type="entry name" value="NAD(P)-binding Rossmann-like Domain"/>
    <property type="match status" value="1"/>
</dbReference>
<accession>A0ABW7I638</accession>
<dbReference type="SUPFAM" id="SSF51735">
    <property type="entry name" value="NAD(P)-binding Rossmann-fold domains"/>
    <property type="match status" value="1"/>
</dbReference>
<dbReference type="Pfam" id="PF02080">
    <property type="entry name" value="TrkA_C"/>
    <property type="match status" value="1"/>
</dbReference>